<gene>
    <name evidence="2" type="ORF">AA15669_0812</name>
</gene>
<dbReference type="Gene3D" id="3.40.50.1000">
    <property type="entry name" value="HAD superfamily/HAD-like"/>
    <property type="match status" value="1"/>
</dbReference>
<dbReference type="Pfam" id="PF03767">
    <property type="entry name" value="Acid_phosphat_B"/>
    <property type="match status" value="1"/>
</dbReference>
<dbReference type="InterPro" id="IPR005519">
    <property type="entry name" value="Acid_phosphat_B-like"/>
</dbReference>
<proteinExistence type="predicted"/>
<dbReference type="PANTHER" id="PTHR31284">
    <property type="entry name" value="ACID PHOSPHATASE-LIKE PROTEIN"/>
    <property type="match status" value="1"/>
</dbReference>
<protein>
    <submittedName>
        <fullName evidence="2">Acid phosphatase</fullName>
    </submittedName>
</protein>
<organism evidence="2 3">
    <name type="scientific">Saccharibacter floricola DSM 15669</name>
    <dbReference type="NCBI Taxonomy" id="1123227"/>
    <lineage>
        <taxon>Bacteria</taxon>
        <taxon>Pseudomonadati</taxon>
        <taxon>Pseudomonadota</taxon>
        <taxon>Alphaproteobacteria</taxon>
        <taxon>Acetobacterales</taxon>
        <taxon>Acetobacteraceae</taxon>
        <taxon>Saccharibacter</taxon>
    </lineage>
</organism>
<accession>A0ABQ0NXY3</accession>
<dbReference type="EMBL" id="BAQD01000010">
    <property type="protein sequence ID" value="GBQ06167.1"/>
    <property type="molecule type" value="Genomic_DNA"/>
</dbReference>
<name>A0ABQ0NXY3_9PROT</name>
<dbReference type="PANTHER" id="PTHR31284:SF10">
    <property type="entry name" value="ACID PHOSPHATASE-LIKE PROTEIN"/>
    <property type="match status" value="1"/>
</dbReference>
<sequence length="217" mass="24121">MTGGAFVPPIAQAEAPPNVDIAVQAAQAYHDTGAYQHDFDAIVQRAQQDVERERLYVKNPAIVLDIDETTLSNWPAMKANHLGYVSEGACDHLPKGPCGEDAWEERAEAPAFAETQALIKQAQAHNVAVFFVTGRSEKFRRATEENLHKEGISGWKHLYMRAIGDHQPAAAYKTPLRAEIEQQGYTILANLGDQESDLNGGHALHRYRLPNPYYYIP</sequence>
<comment type="caution">
    <text evidence="2">The sequence shown here is derived from an EMBL/GenBank/DDBJ whole genome shotgun (WGS) entry which is preliminary data.</text>
</comment>
<keyword evidence="1" id="KW-0732">Signal</keyword>
<dbReference type="Proteomes" id="UP001062901">
    <property type="component" value="Unassembled WGS sequence"/>
</dbReference>
<keyword evidence="3" id="KW-1185">Reference proteome</keyword>
<dbReference type="InterPro" id="IPR036412">
    <property type="entry name" value="HAD-like_sf"/>
</dbReference>
<evidence type="ECO:0000256" key="1">
    <source>
        <dbReference type="ARBA" id="ARBA00022729"/>
    </source>
</evidence>
<dbReference type="SUPFAM" id="SSF56784">
    <property type="entry name" value="HAD-like"/>
    <property type="match status" value="1"/>
</dbReference>
<evidence type="ECO:0000313" key="2">
    <source>
        <dbReference type="EMBL" id="GBQ06167.1"/>
    </source>
</evidence>
<dbReference type="InterPro" id="IPR023214">
    <property type="entry name" value="HAD_sf"/>
</dbReference>
<reference evidence="2" key="1">
    <citation type="submission" date="2013-04" db="EMBL/GenBank/DDBJ databases">
        <title>The genome sequencing project of 58 acetic acid bacteria.</title>
        <authorList>
            <person name="Okamoto-Kainuma A."/>
            <person name="Ishikawa M."/>
            <person name="Umino S."/>
            <person name="Koizumi Y."/>
            <person name="Shiwa Y."/>
            <person name="Yoshikawa H."/>
            <person name="Matsutani M."/>
            <person name="Matsushita K."/>
        </authorList>
    </citation>
    <scope>NUCLEOTIDE SEQUENCE</scope>
    <source>
        <strain evidence="2">DSM 15669</strain>
    </source>
</reference>
<evidence type="ECO:0000313" key="3">
    <source>
        <dbReference type="Proteomes" id="UP001062901"/>
    </source>
</evidence>